<evidence type="ECO:0000256" key="2">
    <source>
        <dbReference type="PIRSR" id="PIRSR600246-1"/>
    </source>
</evidence>
<evidence type="ECO:0000256" key="1">
    <source>
        <dbReference type="ARBA" id="ARBA00010872"/>
    </source>
</evidence>
<dbReference type="PANTHER" id="PTHR10188">
    <property type="entry name" value="L-ASPARAGINASE"/>
    <property type="match status" value="1"/>
</dbReference>
<dbReference type="GO" id="GO:0005737">
    <property type="term" value="C:cytoplasm"/>
    <property type="evidence" value="ECO:0007669"/>
    <property type="project" value="TreeGrafter"/>
</dbReference>
<comment type="similarity">
    <text evidence="1">Belongs to the Ntn-hydrolase family.</text>
</comment>
<sequence length="328" mass="35502">LCRKACRKAMTVLNNNGTALEAVREAITVLEDDPLTNAGFGSNLTLDGTVEGDASVMNGENLLFAACGAVRRIKNPICLAYDIYQRQLEPTPLAKKAGIKIVNESKLVSRKALKQREKYKAMLDGVISAQEKVDQNRIDEVEIEFSESMDTVGAVCIDDIGNVAAGCSSGGLLLKRPGRMGQAAQYGSGVWADSLDKTRRPSIAVCTTGCGEHLVQTLLAKTIAEDLLVEKNCPTVDLHHCLNEKFMNSRYLRRIETAKLGGALVLKADNASGEVSLMWGHSTYCLGVGYMRKGDVRPHTQISMLPDNAEEGKSVNVGGTAFYFKKLS</sequence>
<dbReference type="InterPro" id="IPR000246">
    <property type="entry name" value="Peptidase_T2"/>
</dbReference>
<dbReference type="InterPro" id="IPR037464">
    <property type="entry name" value="Taspase1"/>
</dbReference>
<dbReference type="SUPFAM" id="SSF56235">
    <property type="entry name" value="N-terminal nucleophile aminohydrolases (Ntn hydrolases)"/>
    <property type="match status" value="1"/>
</dbReference>
<dbReference type="InterPro" id="IPR029055">
    <property type="entry name" value="Ntn_hydrolases_N"/>
</dbReference>
<dbReference type="PANTHER" id="PTHR10188:SF8">
    <property type="entry name" value="THREONINE ASPARTASE 1"/>
    <property type="match status" value="1"/>
</dbReference>
<evidence type="ECO:0008006" key="6">
    <source>
        <dbReference type="Google" id="ProtNLM"/>
    </source>
</evidence>
<reference evidence="4" key="2">
    <citation type="submission" date="2024-08" db="UniProtKB">
        <authorList>
            <consortium name="EnsemblMetazoa"/>
        </authorList>
    </citation>
    <scope>IDENTIFICATION</scope>
</reference>
<dbReference type="GO" id="GO:0004298">
    <property type="term" value="F:threonine-type endopeptidase activity"/>
    <property type="evidence" value="ECO:0007669"/>
    <property type="project" value="InterPro"/>
</dbReference>
<name>A0AAR5P175_DENPD</name>
<dbReference type="Pfam" id="PF01112">
    <property type="entry name" value="Asparaginase_2"/>
    <property type="match status" value="1"/>
</dbReference>
<dbReference type="EnsemblMetazoa" id="XM_019899063.1">
    <property type="protein sequence ID" value="XP_019754622.1"/>
    <property type="gene ID" value="LOC109533685"/>
</dbReference>
<proteinExistence type="inferred from homology"/>
<reference evidence="5" key="1">
    <citation type="journal article" date="2013" name="Genome Biol.">
        <title>Draft genome of the mountain pine beetle, Dendroctonus ponderosae Hopkins, a major forest pest.</title>
        <authorList>
            <person name="Keeling C.I."/>
            <person name="Yuen M.M."/>
            <person name="Liao N.Y."/>
            <person name="Docking T.R."/>
            <person name="Chan S.K."/>
            <person name="Taylor G.A."/>
            <person name="Palmquist D.L."/>
            <person name="Jackman S.D."/>
            <person name="Nguyen A."/>
            <person name="Li M."/>
            <person name="Henderson H."/>
            <person name="Janes J.K."/>
            <person name="Zhao Y."/>
            <person name="Pandoh P."/>
            <person name="Moore R."/>
            <person name="Sperling F.A."/>
            <person name="Huber D.P."/>
            <person name="Birol I."/>
            <person name="Jones S.J."/>
            <person name="Bohlmann J."/>
        </authorList>
    </citation>
    <scope>NUCLEOTIDE SEQUENCE</scope>
</reference>
<evidence type="ECO:0000313" key="5">
    <source>
        <dbReference type="Proteomes" id="UP000019118"/>
    </source>
</evidence>
<evidence type="ECO:0000313" key="4">
    <source>
        <dbReference type="EnsemblMetazoa" id="XP_019754622.1"/>
    </source>
</evidence>
<accession>A0AAR5P175</accession>
<keyword evidence="5" id="KW-1185">Reference proteome</keyword>
<dbReference type="CDD" id="cd04514">
    <property type="entry name" value="Taspase1_like"/>
    <property type="match status" value="1"/>
</dbReference>
<protein>
    <recommendedName>
        <fullName evidence="6">Threonine aspartase 1</fullName>
    </recommendedName>
</protein>
<dbReference type="Proteomes" id="UP000019118">
    <property type="component" value="Unassembled WGS sequence"/>
</dbReference>
<organism evidence="4 5">
    <name type="scientific">Dendroctonus ponderosae</name>
    <name type="common">Mountain pine beetle</name>
    <dbReference type="NCBI Taxonomy" id="77166"/>
    <lineage>
        <taxon>Eukaryota</taxon>
        <taxon>Metazoa</taxon>
        <taxon>Ecdysozoa</taxon>
        <taxon>Arthropoda</taxon>
        <taxon>Hexapoda</taxon>
        <taxon>Insecta</taxon>
        <taxon>Pterygota</taxon>
        <taxon>Neoptera</taxon>
        <taxon>Endopterygota</taxon>
        <taxon>Coleoptera</taxon>
        <taxon>Polyphaga</taxon>
        <taxon>Cucujiformia</taxon>
        <taxon>Curculionidae</taxon>
        <taxon>Scolytinae</taxon>
        <taxon>Dendroctonus</taxon>
    </lineage>
</organism>
<dbReference type="Gene3D" id="3.60.20.30">
    <property type="entry name" value="(Glycosyl)asparaginase"/>
    <property type="match status" value="1"/>
</dbReference>
<dbReference type="GO" id="GO:0051604">
    <property type="term" value="P:protein maturation"/>
    <property type="evidence" value="ECO:0007669"/>
    <property type="project" value="TreeGrafter"/>
</dbReference>
<evidence type="ECO:0000256" key="3">
    <source>
        <dbReference type="PIRSR" id="PIRSR600246-3"/>
    </source>
</evidence>
<feature type="active site" description="Nucleophile" evidence="2">
    <location>
        <position position="151"/>
    </location>
</feature>
<feature type="site" description="Cleavage; by autolysis" evidence="3">
    <location>
        <begin position="150"/>
        <end position="151"/>
    </location>
</feature>
<dbReference type="AlphaFoldDB" id="A0AAR5P175"/>